<gene>
    <name evidence="1" type="ORF">AGERDE_LOCUS5254</name>
</gene>
<evidence type="ECO:0000313" key="1">
    <source>
        <dbReference type="EMBL" id="CAG8521358.1"/>
    </source>
</evidence>
<name>A0A9N9FA63_9GLOM</name>
<dbReference type="Proteomes" id="UP000789831">
    <property type="component" value="Unassembled WGS sequence"/>
</dbReference>
<organism evidence="1 2">
    <name type="scientific">Ambispora gerdemannii</name>
    <dbReference type="NCBI Taxonomy" id="144530"/>
    <lineage>
        <taxon>Eukaryota</taxon>
        <taxon>Fungi</taxon>
        <taxon>Fungi incertae sedis</taxon>
        <taxon>Mucoromycota</taxon>
        <taxon>Glomeromycotina</taxon>
        <taxon>Glomeromycetes</taxon>
        <taxon>Archaeosporales</taxon>
        <taxon>Ambisporaceae</taxon>
        <taxon>Ambispora</taxon>
    </lineage>
</organism>
<reference evidence="1" key="1">
    <citation type="submission" date="2021-06" db="EMBL/GenBank/DDBJ databases">
        <authorList>
            <person name="Kallberg Y."/>
            <person name="Tangrot J."/>
            <person name="Rosling A."/>
        </authorList>
    </citation>
    <scope>NUCLEOTIDE SEQUENCE</scope>
    <source>
        <strain evidence="1">MT106</strain>
    </source>
</reference>
<dbReference type="AlphaFoldDB" id="A0A9N9FA63"/>
<dbReference type="EMBL" id="CAJVPL010000687">
    <property type="protein sequence ID" value="CAG8521358.1"/>
    <property type="molecule type" value="Genomic_DNA"/>
</dbReference>
<proteinExistence type="predicted"/>
<comment type="caution">
    <text evidence="1">The sequence shown here is derived from an EMBL/GenBank/DDBJ whole genome shotgun (WGS) entry which is preliminary data.</text>
</comment>
<evidence type="ECO:0000313" key="2">
    <source>
        <dbReference type="Proteomes" id="UP000789831"/>
    </source>
</evidence>
<sequence>MTGKRGCKREQQYVQPLTSKWTYLASTNDLNSRIYLKMFGKYLLQGVPPAKDTGWMENAVMSHGIPSTKCMT</sequence>
<keyword evidence="2" id="KW-1185">Reference proteome</keyword>
<protein>
    <submittedName>
        <fullName evidence="1">8952_t:CDS:1</fullName>
    </submittedName>
</protein>
<accession>A0A9N9FA63</accession>